<organism evidence="1 2">
    <name type="scientific">[Clostridium] fimetarium</name>
    <dbReference type="NCBI Taxonomy" id="99656"/>
    <lineage>
        <taxon>Bacteria</taxon>
        <taxon>Bacillati</taxon>
        <taxon>Bacillota</taxon>
        <taxon>Clostridia</taxon>
        <taxon>Lachnospirales</taxon>
        <taxon>Lachnospiraceae</taxon>
    </lineage>
</organism>
<keyword evidence="2" id="KW-1185">Reference proteome</keyword>
<evidence type="ECO:0000313" key="2">
    <source>
        <dbReference type="Proteomes" id="UP000199701"/>
    </source>
</evidence>
<dbReference type="Proteomes" id="UP000199701">
    <property type="component" value="Unassembled WGS sequence"/>
</dbReference>
<reference evidence="1 2" key="1">
    <citation type="submission" date="2016-10" db="EMBL/GenBank/DDBJ databases">
        <authorList>
            <person name="de Groot N.N."/>
        </authorList>
    </citation>
    <scope>NUCLEOTIDE SEQUENCE [LARGE SCALE GENOMIC DNA]</scope>
    <source>
        <strain evidence="1 2">DSM 9179</strain>
    </source>
</reference>
<dbReference type="RefSeq" id="WP_092450134.1">
    <property type="nucleotide sequence ID" value="NZ_FOJI01000001.1"/>
</dbReference>
<dbReference type="AlphaFoldDB" id="A0A1I0MEY4"/>
<name>A0A1I0MEY4_9FIRM</name>
<protein>
    <submittedName>
        <fullName evidence="1">Uncharacterized protein</fullName>
    </submittedName>
</protein>
<proteinExistence type="predicted"/>
<gene>
    <name evidence="1" type="ORF">SAMN05421659_101469</name>
</gene>
<sequence length="86" mass="10432">MQWQVMEFFEKCFVALGWGYSQDGRHIDTADVEKHYMQNGCFWCLFANQAHHLYKKYGFKQIDKYNNNEYADVYFELKLIDCEHSD</sequence>
<dbReference type="OrthoDB" id="9131041at2"/>
<dbReference type="EMBL" id="FOJI01000001">
    <property type="protein sequence ID" value="SEV86943.1"/>
    <property type="molecule type" value="Genomic_DNA"/>
</dbReference>
<evidence type="ECO:0000313" key="1">
    <source>
        <dbReference type="EMBL" id="SEV86943.1"/>
    </source>
</evidence>
<accession>A0A1I0MEY4</accession>
<dbReference type="STRING" id="99656.SAMN05421659_101469"/>